<evidence type="ECO:0000256" key="1">
    <source>
        <dbReference type="SAM" id="MobiDB-lite"/>
    </source>
</evidence>
<dbReference type="GeneID" id="63685537"/>
<feature type="region of interest" description="Disordered" evidence="1">
    <location>
        <begin position="460"/>
        <end position="507"/>
    </location>
</feature>
<protein>
    <submittedName>
        <fullName evidence="2">Uncharacterized protein</fullName>
    </submittedName>
</protein>
<dbReference type="AlphaFoldDB" id="M5G1I6"/>
<dbReference type="EMBL" id="JH795869">
    <property type="protein sequence ID" value="EJT99686.1"/>
    <property type="molecule type" value="Genomic_DNA"/>
</dbReference>
<dbReference type="OrthoDB" id="10669169at2759"/>
<sequence>MSGPSPPMHPLSLPCHFVGASSSPGGLRCVCPAYDHQNGLSAFVLATLQPASNSTSCQNCGHPHSYHYPEAPSDLPIPPPIHTIPQSAVPFPSGPPSDHNLLANLISVMAPTGSSPYSAQHALRRVQANHAERTAINDQTSPPHPYHIALASRSQSMRLRTNPTLEQQHLRRHPIRSRHVLPPDVPRTIEFLVILRVYSAYPTPNDQIQGRTNIRFVTAHIPFLEAHNAAGLVRLLALPSTMRLPDLVTAIIRLFPAVIISQQASDSLRLIPEEARPFAPLRAVRNSLQPWTGLANLTLHDIVKESKKCVKLQRKRLSLPIAIEFAPTYDPLGSVHSSLFPSAFMNQFRCDTLNAGTGVEKLPLDLEQLRFLTAQLYLSSASPSSMPDQVSHQQSVTFPASLAPGNSLRNNPPPVCVSQPILPVPAMGPSLTVSRSFSPASSSNLSEAIYQPTCLPPVSHRRNIAIGSPPHRRTPVDPSSRTFRSSPHIALPHFSPPPSSSPISTSFLGNSPPMNVCPGVILNTSADSSHNTLINLLPSELSTSTPSLPLSSYTPGTQSSRLDLPASTSLFSTLQPKQPPPDVLTTDLRAVRWRWGLPSVPVLLSVSDEKNGDHTKQAWYLEALMVTKVCEGDLCIKLMDDTSRTRTWCCVVICVNGGVMKTKTQQ</sequence>
<dbReference type="HOGENOM" id="CLU_412200_0_0_1"/>
<proteinExistence type="predicted"/>
<gene>
    <name evidence="2" type="ORF">DACRYDRAFT_117875</name>
</gene>
<keyword evidence="3" id="KW-1185">Reference proteome</keyword>
<evidence type="ECO:0000313" key="3">
    <source>
        <dbReference type="Proteomes" id="UP000030653"/>
    </source>
</evidence>
<dbReference type="Proteomes" id="UP000030653">
    <property type="component" value="Unassembled WGS sequence"/>
</dbReference>
<evidence type="ECO:0000313" key="2">
    <source>
        <dbReference type="EMBL" id="EJT99686.1"/>
    </source>
</evidence>
<reference evidence="2 3" key="1">
    <citation type="journal article" date="2012" name="Science">
        <title>The Paleozoic origin of enzymatic lignin decomposition reconstructed from 31 fungal genomes.</title>
        <authorList>
            <person name="Floudas D."/>
            <person name="Binder M."/>
            <person name="Riley R."/>
            <person name="Barry K."/>
            <person name="Blanchette R.A."/>
            <person name="Henrissat B."/>
            <person name="Martinez A.T."/>
            <person name="Otillar R."/>
            <person name="Spatafora J.W."/>
            <person name="Yadav J.S."/>
            <person name="Aerts A."/>
            <person name="Benoit I."/>
            <person name="Boyd A."/>
            <person name="Carlson A."/>
            <person name="Copeland A."/>
            <person name="Coutinho P.M."/>
            <person name="de Vries R.P."/>
            <person name="Ferreira P."/>
            <person name="Findley K."/>
            <person name="Foster B."/>
            <person name="Gaskell J."/>
            <person name="Glotzer D."/>
            <person name="Gorecki P."/>
            <person name="Heitman J."/>
            <person name="Hesse C."/>
            <person name="Hori C."/>
            <person name="Igarashi K."/>
            <person name="Jurgens J.A."/>
            <person name="Kallen N."/>
            <person name="Kersten P."/>
            <person name="Kohler A."/>
            <person name="Kuees U."/>
            <person name="Kumar T.K.A."/>
            <person name="Kuo A."/>
            <person name="LaButti K."/>
            <person name="Larrondo L.F."/>
            <person name="Lindquist E."/>
            <person name="Ling A."/>
            <person name="Lombard V."/>
            <person name="Lucas S."/>
            <person name="Lundell T."/>
            <person name="Martin R."/>
            <person name="McLaughlin D.J."/>
            <person name="Morgenstern I."/>
            <person name="Morin E."/>
            <person name="Murat C."/>
            <person name="Nagy L.G."/>
            <person name="Nolan M."/>
            <person name="Ohm R.A."/>
            <person name="Patyshakuliyeva A."/>
            <person name="Rokas A."/>
            <person name="Ruiz-Duenas F.J."/>
            <person name="Sabat G."/>
            <person name="Salamov A."/>
            <person name="Samejima M."/>
            <person name="Schmutz J."/>
            <person name="Slot J.C."/>
            <person name="St John F."/>
            <person name="Stenlid J."/>
            <person name="Sun H."/>
            <person name="Sun S."/>
            <person name="Syed K."/>
            <person name="Tsang A."/>
            <person name="Wiebenga A."/>
            <person name="Young D."/>
            <person name="Pisabarro A."/>
            <person name="Eastwood D.C."/>
            <person name="Martin F."/>
            <person name="Cullen D."/>
            <person name="Grigoriev I.V."/>
            <person name="Hibbett D.S."/>
        </authorList>
    </citation>
    <scope>NUCLEOTIDE SEQUENCE [LARGE SCALE GENOMIC DNA]</scope>
    <source>
        <strain evidence="2 3">DJM-731 SS1</strain>
    </source>
</reference>
<name>M5G1I6_DACPD</name>
<dbReference type="STRING" id="1858805.M5G1I6"/>
<organism evidence="2 3">
    <name type="scientific">Dacryopinax primogenitus (strain DJM 731)</name>
    <name type="common">Brown rot fungus</name>
    <dbReference type="NCBI Taxonomy" id="1858805"/>
    <lineage>
        <taxon>Eukaryota</taxon>
        <taxon>Fungi</taxon>
        <taxon>Dikarya</taxon>
        <taxon>Basidiomycota</taxon>
        <taxon>Agaricomycotina</taxon>
        <taxon>Dacrymycetes</taxon>
        <taxon>Dacrymycetales</taxon>
        <taxon>Dacrymycetaceae</taxon>
        <taxon>Dacryopinax</taxon>
    </lineage>
</organism>
<dbReference type="RefSeq" id="XP_040626584.1">
    <property type="nucleotide sequence ID" value="XM_040770475.1"/>
</dbReference>
<accession>M5G1I6</accession>